<feature type="chain" id="PRO_5024935868" evidence="1">
    <location>
        <begin position="20"/>
        <end position="177"/>
    </location>
</feature>
<keyword evidence="3" id="KW-1185">Reference proteome</keyword>
<reference evidence="2 3" key="1">
    <citation type="journal article" date="2019" name="Sci. Rep.">
        <title>A multi-omics analysis of the grapevine pathogen Lasiodiplodia theobromae reveals that temperature affects the expression of virulence- and pathogenicity-related genes.</title>
        <authorList>
            <person name="Felix C."/>
            <person name="Meneses R."/>
            <person name="Goncalves M.F.M."/>
            <person name="Tilleman L."/>
            <person name="Duarte A.S."/>
            <person name="Jorrin-Novo J.V."/>
            <person name="Van de Peer Y."/>
            <person name="Deforce D."/>
            <person name="Van Nieuwerburgh F."/>
            <person name="Esteves A.C."/>
            <person name="Alves A."/>
        </authorList>
    </citation>
    <scope>NUCLEOTIDE SEQUENCE [LARGE SCALE GENOMIC DNA]</scope>
    <source>
        <strain evidence="2 3">LA-SOL3</strain>
    </source>
</reference>
<evidence type="ECO:0000256" key="1">
    <source>
        <dbReference type="SAM" id="SignalP"/>
    </source>
</evidence>
<name>A0A5N5D8M8_9PEZI</name>
<evidence type="ECO:0000313" key="2">
    <source>
        <dbReference type="EMBL" id="KAB2573624.1"/>
    </source>
</evidence>
<proteinExistence type="predicted"/>
<sequence length="177" mass="19518">MHFSIVGACFLLAATLGQASPIEPQSPNVSNDLFWLSKRCCILCDNPYARCGSNDKREAVESEDDALFGPTKRCCINCDNRDLLCKRDEVPATWPAKRCCILCDNPYARCGGKDKREPVDSLDEALFGPVKRDEAAPSGLTKRCCILCDNPHVRCGSNDKREAVNTLEEALFGADQQ</sequence>
<dbReference type="Proteomes" id="UP000325902">
    <property type="component" value="Unassembled WGS sequence"/>
</dbReference>
<gene>
    <name evidence="2" type="ORF">DBV05_g7710</name>
</gene>
<dbReference type="OrthoDB" id="4462505at2759"/>
<keyword evidence="1" id="KW-0732">Signal</keyword>
<feature type="signal peptide" evidence="1">
    <location>
        <begin position="1"/>
        <end position="19"/>
    </location>
</feature>
<protein>
    <submittedName>
        <fullName evidence="2">Uncharacterized protein</fullName>
    </submittedName>
</protein>
<evidence type="ECO:0000313" key="3">
    <source>
        <dbReference type="Proteomes" id="UP000325902"/>
    </source>
</evidence>
<accession>A0A5N5D8M8</accession>
<dbReference type="AlphaFoldDB" id="A0A5N5D8M8"/>
<comment type="caution">
    <text evidence="2">The sequence shown here is derived from an EMBL/GenBank/DDBJ whole genome shotgun (WGS) entry which is preliminary data.</text>
</comment>
<dbReference type="EMBL" id="VCHE01000055">
    <property type="protein sequence ID" value="KAB2573624.1"/>
    <property type="molecule type" value="Genomic_DNA"/>
</dbReference>
<organism evidence="2 3">
    <name type="scientific">Lasiodiplodia theobromae</name>
    <dbReference type="NCBI Taxonomy" id="45133"/>
    <lineage>
        <taxon>Eukaryota</taxon>
        <taxon>Fungi</taxon>
        <taxon>Dikarya</taxon>
        <taxon>Ascomycota</taxon>
        <taxon>Pezizomycotina</taxon>
        <taxon>Dothideomycetes</taxon>
        <taxon>Dothideomycetes incertae sedis</taxon>
        <taxon>Botryosphaeriales</taxon>
        <taxon>Botryosphaeriaceae</taxon>
        <taxon>Lasiodiplodia</taxon>
    </lineage>
</organism>